<organism evidence="3">
    <name type="scientific">Musca domestica</name>
    <name type="common">House fly</name>
    <dbReference type="NCBI Taxonomy" id="7370"/>
    <lineage>
        <taxon>Eukaryota</taxon>
        <taxon>Metazoa</taxon>
        <taxon>Ecdysozoa</taxon>
        <taxon>Arthropoda</taxon>
        <taxon>Hexapoda</taxon>
        <taxon>Insecta</taxon>
        <taxon>Pterygota</taxon>
        <taxon>Neoptera</taxon>
        <taxon>Endopterygota</taxon>
        <taxon>Diptera</taxon>
        <taxon>Brachycera</taxon>
        <taxon>Muscomorpha</taxon>
        <taxon>Muscoidea</taxon>
        <taxon>Muscidae</taxon>
        <taxon>Musca</taxon>
    </lineage>
</organism>
<proteinExistence type="evidence at transcript level"/>
<reference evidence="3" key="1">
    <citation type="submission" date="2012-08" db="EMBL/GenBank/DDBJ databases">
        <title>Transcriptome of adult Musca domestica launches a platform for comparative house fly gene expression and characterization of differential gene expression among resistant and susceptible house flies.</title>
        <authorList>
            <person name="Liu N."/>
            <person name="Zhang L."/>
            <person name="Li M."/>
            <person name="Reid W."/>
        </authorList>
    </citation>
    <scope>NUCLEOTIDE SEQUENCE</scope>
    <source>
        <strain evidence="3">ALHF</strain>
        <tissue evidence="3">Whole body</tissue>
    </source>
</reference>
<dbReference type="VEuPathDB" id="VectorBase:MDOA007601"/>
<accession>T1PMZ5</accession>
<feature type="region of interest" description="Disordered" evidence="1">
    <location>
        <begin position="94"/>
        <end position="116"/>
    </location>
</feature>
<name>T1PMZ5_MUSDO</name>
<evidence type="ECO:0000259" key="2">
    <source>
        <dbReference type="Pfam" id="PF16012"/>
    </source>
</evidence>
<dbReference type="InterPro" id="IPR031961">
    <property type="entry name" value="DUF4780"/>
</dbReference>
<dbReference type="AlphaFoldDB" id="T1PMZ5"/>
<evidence type="ECO:0000313" key="3">
    <source>
        <dbReference type="EMBL" id="AFP63947.1"/>
    </source>
</evidence>
<feature type="region of interest" description="Disordered" evidence="1">
    <location>
        <begin position="338"/>
        <end position="362"/>
    </location>
</feature>
<feature type="region of interest" description="Disordered" evidence="1">
    <location>
        <begin position="234"/>
        <end position="309"/>
    </location>
</feature>
<sequence>MVWRLCHGGPHLLPSPNAFMENNNFENITPYLNSTNTLTTPDHPKDMSTPTTSKALNFARYVALRTAITGGEELTSGEISALLKVWSNVEELNASDKNHEPLQRQDGVEEDQSTESISDIISVSSENLDTKDQKAKRGYKRAVKYCRKFIDKDRSAITEREKCLIKTNLKVVRKYEKNHPHLPKISPDFETLLLPATGFDKRTCPTEGSDMEEKKPFADVFWNTSAVGALDLTTTPAVRSSPDPIEHVAPSVKKSRTRKRKKNGPGTISTSNSIASTKTEISTPNTTLKRRRSTEEPHPHVKTPTLNRISMTQVSSFSFPATSQKTVTTKVDNAQTIQKSNLSQTATSKSQQQGQQARKGKYSHTMYPNHLRLAIIDKAHPEGRISDSRWLLIEECLRDIVFSGAGSPMQMQFGSATLYKGVKVICCENVESKDFLVKTVGELGVLWEGSELAAVSLKEIPCGRKLSAWVPPPLVDPARILTILAKQNPNLQTDNWHIVNSSPDSGGLVIKVAIDAKGQEYLQARGGKLHFGSGWIRFRITPTR</sequence>
<feature type="compositionally biased region" description="Polar residues" evidence="1">
    <location>
        <begin position="266"/>
        <end position="287"/>
    </location>
</feature>
<feature type="compositionally biased region" description="Basic residues" evidence="1">
    <location>
        <begin position="253"/>
        <end position="263"/>
    </location>
</feature>
<dbReference type="VEuPathDB" id="VectorBase:MDOMA2_018246"/>
<feature type="compositionally biased region" description="Basic and acidic residues" evidence="1">
    <location>
        <begin position="94"/>
        <end position="107"/>
    </location>
</feature>
<feature type="compositionally biased region" description="Polar residues" evidence="1">
    <location>
        <begin position="338"/>
        <end position="356"/>
    </location>
</feature>
<protein>
    <recommendedName>
        <fullName evidence="2">DUF4780 domain-containing protein</fullName>
    </recommendedName>
</protein>
<evidence type="ECO:0000256" key="1">
    <source>
        <dbReference type="SAM" id="MobiDB-lite"/>
    </source>
</evidence>
<dbReference type="EMBL" id="KA649318">
    <property type="protein sequence ID" value="AFP63947.1"/>
    <property type="molecule type" value="mRNA"/>
</dbReference>
<dbReference type="Pfam" id="PF16012">
    <property type="entry name" value="DUF4780"/>
    <property type="match status" value="1"/>
</dbReference>
<feature type="domain" description="DUF4780" evidence="2">
    <location>
        <begin position="368"/>
        <end position="539"/>
    </location>
</feature>